<dbReference type="GO" id="GO:0005524">
    <property type="term" value="F:ATP binding"/>
    <property type="evidence" value="ECO:0007669"/>
    <property type="project" value="UniProtKB-KW"/>
</dbReference>
<feature type="compositionally biased region" description="Low complexity" evidence="1">
    <location>
        <begin position="7"/>
        <end position="18"/>
    </location>
</feature>
<accession>A0A5N5W7X0</accession>
<keyword evidence="2" id="KW-0547">Nucleotide-binding</keyword>
<dbReference type="Proteomes" id="UP000327000">
    <property type="component" value="Unassembled WGS sequence"/>
</dbReference>
<evidence type="ECO:0000313" key="3">
    <source>
        <dbReference type="Proteomes" id="UP000327000"/>
    </source>
</evidence>
<dbReference type="InterPro" id="IPR027417">
    <property type="entry name" value="P-loop_NTPase"/>
</dbReference>
<dbReference type="SUPFAM" id="SSF52540">
    <property type="entry name" value="P-loop containing nucleoside triphosphate hydrolases"/>
    <property type="match status" value="1"/>
</dbReference>
<sequence length="223" mass="24340">MDDIRRPAGTAGRAAPAGGPEPAPRPRGLLDLRGPERAPALLVYPADAVLVVSGLPGSGKSTLSRRWSGAASVVDPRDAHEDCAAVMPAWLPYAVYRPWARLVYARRLWHAVRAGGPLLVHDCGSRPWLRRLLARETGRRGRELHLVLLDLTAADALAGQEARGRWARPRVFDRHRRGLRRLSDALTALGAGEPGRSPVPEAASVVLLDRTTREHVRAVAFRR</sequence>
<reference evidence="2 3" key="1">
    <citation type="journal article" date="2019" name="Microb. Cell Fact.">
        <title>Exploring novel herbicidin analogues by transcriptional regulator overexpression and MS/MS molecular networking.</title>
        <authorList>
            <person name="Shi Y."/>
            <person name="Gu R."/>
            <person name="Li Y."/>
            <person name="Wang X."/>
            <person name="Ren W."/>
            <person name="Li X."/>
            <person name="Wang L."/>
            <person name="Xie Y."/>
            <person name="Hong B."/>
        </authorList>
    </citation>
    <scope>NUCLEOTIDE SEQUENCE [LARGE SCALE GENOMIC DNA]</scope>
    <source>
        <strain evidence="2 3">US-43</strain>
    </source>
</reference>
<organism evidence="2 3">
    <name type="scientific">Streptomyces mobaraensis</name>
    <name type="common">Streptoverticillium mobaraense</name>
    <dbReference type="NCBI Taxonomy" id="35621"/>
    <lineage>
        <taxon>Bacteria</taxon>
        <taxon>Bacillati</taxon>
        <taxon>Actinomycetota</taxon>
        <taxon>Actinomycetes</taxon>
        <taxon>Kitasatosporales</taxon>
        <taxon>Streptomycetaceae</taxon>
        <taxon>Streptomyces</taxon>
    </lineage>
</organism>
<dbReference type="RefSeq" id="WP_152263863.1">
    <property type="nucleotide sequence ID" value="NZ_VOKX01000027.1"/>
</dbReference>
<evidence type="ECO:0000256" key="1">
    <source>
        <dbReference type="SAM" id="MobiDB-lite"/>
    </source>
</evidence>
<keyword evidence="3" id="KW-1185">Reference proteome</keyword>
<dbReference type="EMBL" id="VOKX01000027">
    <property type="protein sequence ID" value="KAB7845075.1"/>
    <property type="molecule type" value="Genomic_DNA"/>
</dbReference>
<dbReference type="OrthoDB" id="3523587at2"/>
<gene>
    <name evidence="2" type="ORF">FRZ00_15335</name>
</gene>
<protein>
    <submittedName>
        <fullName evidence="2">ATP-binding protein</fullName>
    </submittedName>
</protein>
<dbReference type="Gene3D" id="3.40.50.300">
    <property type="entry name" value="P-loop containing nucleotide triphosphate hydrolases"/>
    <property type="match status" value="1"/>
</dbReference>
<feature type="region of interest" description="Disordered" evidence="1">
    <location>
        <begin position="1"/>
        <end position="31"/>
    </location>
</feature>
<evidence type="ECO:0000313" key="2">
    <source>
        <dbReference type="EMBL" id="KAB7845075.1"/>
    </source>
</evidence>
<name>A0A5N5W7X0_STRMB</name>
<keyword evidence="2" id="KW-0067">ATP-binding</keyword>
<dbReference type="AlphaFoldDB" id="A0A5N5W7X0"/>
<comment type="caution">
    <text evidence="2">The sequence shown here is derived from an EMBL/GenBank/DDBJ whole genome shotgun (WGS) entry which is preliminary data.</text>
</comment>
<proteinExistence type="predicted"/>